<evidence type="ECO:0000313" key="2">
    <source>
        <dbReference type="EMBL" id="KAJ8952637.1"/>
    </source>
</evidence>
<protein>
    <submittedName>
        <fullName evidence="2">Uncharacterized protein</fullName>
    </submittedName>
</protein>
<keyword evidence="3" id="KW-1185">Reference proteome</keyword>
<feature type="compositionally biased region" description="Low complexity" evidence="1">
    <location>
        <begin position="136"/>
        <end position="151"/>
    </location>
</feature>
<dbReference type="AlphaFoldDB" id="A0AAV8YNX4"/>
<feature type="region of interest" description="Disordered" evidence="1">
    <location>
        <begin position="95"/>
        <end position="151"/>
    </location>
</feature>
<gene>
    <name evidence="2" type="ORF">NQ318_020952</name>
</gene>
<dbReference type="EMBL" id="JAPWTK010000065">
    <property type="protein sequence ID" value="KAJ8952637.1"/>
    <property type="molecule type" value="Genomic_DNA"/>
</dbReference>
<evidence type="ECO:0000313" key="3">
    <source>
        <dbReference type="Proteomes" id="UP001162162"/>
    </source>
</evidence>
<feature type="non-terminal residue" evidence="2">
    <location>
        <position position="151"/>
    </location>
</feature>
<dbReference type="Proteomes" id="UP001162162">
    <property type="component" value="Unassembled WGS sequence"/>
</dbReference>
<accession>A0AAV8YNX4</accession>
<proteinExistence type="predicted"/>
<sequence>MARLSETERIEILMIIGYGDRRRSCEAYVNNGFVSICGILHTWIASNFTASTCISRQSVRSFKIPTEAPPGARRGEAASGSKILMVVFPEPRCGPMTGAGGEPLPMQSSISPAMTESDLPQPLVVRSPSVSLLKWPNSTPSPTKTTTPTRQ</sequence>
<reference evidence="2" key="1">
    <citation type="journal article" date="2023" name="Insect Mol. Biol.">
        <title>Genome sequencing provides insights into the evolution of gene families encoding plant cell wall-degrading enzymes in longhorned beetles.</title>
        <authorList>
            <person name="Shin N.R."/>
            <person name="Okamura Y."/>
            <person name="Kirsch R."/>
            <person name="Pauchet Y."/>
        </authorList>
    </citation>
    <scope>NUCLEOTIDE SEQUENCE</scope>
    <source>
        <strain evidence="2">AMC_N1</strain>
    </source>
</reference>
<organism evidence="2 3">
    <name type="scientific">Aromia moschata</name>
    <dbReference type="NCBI Taxonomy" id="1265417"/>
    <lineage>
        <taxon>Eukaryota</taxon>
        <taxon>Metazoa</taxon>
        <taxon>Ecdysozoa</taxon>
        <taxon>Arthropoda</taxon>
        <taxon>Hexapoda</taxon>
        <taxon>Insecta</taxon>
        <taxon>Pterygota</taxon>
        <taxon>Neoptera</taxon>
        <taxon>Endopterygota</taxon>
        <taxon>Coleoptera</taxon>
        <taxon>Polyphaga</taxon>
        <taxon>Cucujiformia</taxon>
        <taxon>Chrysomeloidea</taxon>
        <taxon>Cerambycidae</taxon>
        <taxon>Cerambycinae</taxon>
        <taxon>Callichromatini</taxon>
        <taxon>Aromia</taxon>
    </lineage>
</organism>
<evidence type="ECO:0000256" key="1">
    <source>
        <dbReference type="SAM" id="MobiDB-lite"/>
    </source>
</evidence>
<comment type="caution">
    <text evidence="2">The sequence shown here is derived from an EMBL/GenBank/DDBJ whole genome shotgun (WGS) entry which is preliminary data.</text>
</comment>
<name>A0AAV8YNX4_9CUCU</name>